<keyword evidence="4" id="KW-0808">Transferase</keyword>
<dbReference type="Gene3D" id="2.10.70.100">
    <property type="match status" value="2"/>
</dbReference>
<dbReference type="SUPFAM" id="SSF55785">
    <property type="entry name" value="PYP-like sensor domain (PAS domain)"/>
    <property type="match status" value="4"/>
</dbReference>
<dbReference type="InterPro" id="IPR000014">
    <property type="entry name" value="PAS"/>
</dbReference>
<sequence>MNSNLHFLSAGGEMGHHIRTKDWSHTPVGDPSIWPQSLRTALSIILNSRFPMFLFWGKDLVCFYNDAYRPSLGNDGKHPSILGMPGASAWPEIWEFIKPLIDDVLQKKEASWHEDQLLPIFRNGKMEDVYWTFSYSPVIDETENPAGVFVTCSETTEKVRLIDNLSESHKQLEFAIEAAELGTYDYSPATGKFTANNRLKDWFGLPHQDEIYLQNAIDAIMDSDRERVQDAITEVLRPGSGGKYDLYYTIVHPLTFDKKVVHAKGKATFDAQGTALRLDGTLQDISRQVHDSNEKDKALNKASHAAQHLNLALEAGALGSYELDIATGTIQCSLQCKINFGRKPWESLSYNEFLDMVLDEDRPAMREAFNNAVASKTVYDATYRINTSEGIRWIHASAMPVVDRNGKVTGMAGVTANITELKNSQLKITAALEQTALSREKLNIVIEASELGTWELDLKTGEIETSSRFSEIFTGTIQQDFTLAKTRLQIHPEDMEKRNQAHKEARETGKLYFTGRIIWPDSSIHWIESKGKVFYDRDGTPEHMIGTVQDITEEKQKQQILHKSEQKFRLLADSMAQHVWTSDSEGNLNYFNQSVYDYSGLSSEQLVAGGWIQIVHPDDRQINIEAWTKAVSEGTDFILEHRFRNAAGDYRWQLSRAIPQRDAEGKIQMWVGTSTDIQEQRSFTDELELRVQERTLQMQQKNVELERMNR</sequence>
<dbReference type="PANTHER" id="PTHR43304">
    <property type="entry name" value="PHYTOCHROME-LIKE PROTEIN CPH1"/>
    <property type="match status" value="1"/>
</dbReference>
<dbReference type="AlphaFoldDB" id="A0A434ACJ1"/>
<feature type="domain" description="PAS" evidence="6">
    <location>
        <begin position="564"/>
        <end position="634"/>
    </location>
</feature>
<dbReference type="Proteomes" id="UP000288102">
    <property type="component" value="Unassembled WGS sequence"/>
</dbReference>
<keyword evidence="3" id="KW-0597">Phosphoprotein</keyword>
<dbReference type="InterPro" id="IPR013655">
    <property type="entry name" value="PAS_fold_3"/>
</dbReference>
<dbReference type="PANTHER" id="PTHR43304:SF1">
    <property type="entry name" value="PAC DOMAIN-CONTAINING PROTEIN"/>
    <property type="match status" value="1"/>
</dbReference>
<comment type="caution">
    <text evidence="8">The sequence shown here is derived from an EMBL/GenBank/DDBJ whole genome shotgun (WGS) entry which is preliminary data.</text>
</comment>
<evidence type="ECO:0000259" key="7">
    <source>
        <dbReference type="PROSITE" id="PS50113"/>
    </source>
</evidence>
<evidence type="ECO:0000313" key="8">
    <source>
        <dbReference type="EMBL" id="RUT72087.1"/>
    </source>
</evidence>
<dbReference type="OrthoDB" id="9766459at2"/>
<dbReference type="InterPro" id="IPR001610">
    <property type="entry name" value="PAC"/>
</dbReference>
<protein>
    <recommendedName>
        <fullName evidence="2">histidine kinase</fullName>
        <ecNumber evidence="2">2.7.13.3</ecNumber>
    </recommendedName>
</protein>
<feature type="domain" description="PAC" evidence="7">
    <location>
        <begin position="377"/>
        <end position="430"/>
    </location>
</feature>
<name>A0A434ACJ1_9FLAO</name>
<dbReference type="InterPro" id="IPR052162">
    <property type="entry name" value="Sensor_kinase/Photoreceptor"/>
</dbReference>
<evidence type="ECO:0000256" key="3">
    <source>
        <dbReference type="ARBA" id="ARBA00022553"/>
    </source>
</evidence>
<keyword evidence="5" id="KW-0418">Kinase</keyword>
<evidence type="ECO:0000256" key="4">
    <source>
        <dbReference type="ARBA" id="ARBA00022679"/>
    </source>
</evidence>
<dbReference type="RefSeq" id="WP_127336383.1">
    <property type="nucleotide sequence ID" value="NZ_QWDM01000001.1"/>
</dbReference>
<evidence type="ECO:0000256" key="2">
    <source>
        <dbReference type="ARBA" id="ARBA00012438"/>
    </source>
</evidence>
<evidence type="ECO:0000256" key="5">
    <source>
        <dbReference type="ARBA" id="ARBA00022777"/>
    </source>
</evidence>
<comment type="catalytic activity">
    <reaction evidence="1">
        <text>ATP + protein L-histidine = ADP + protein N-phospho-L-histidine.</text>
        <dbReference type="EC" id="2.7.13.3"/>
    </reaction>
</comment>
<organism evidence="8 9">
    <name type="scientific">Flavobacterium cupreum</name>
    <dbReference type="NCBI Taxonomy" id="2133766"/>
    <lineage>
        <taxon>Bacteria</taxon>
        <taxon>Pseudomonadati</taxon>
        <taxon>Bacteroidota</taxon>
        <taxon>Flavobacteriia</taxon>
        <taxon>Flavobacteriales</taxon>
        <taxon>Flavobacteriaceae</taxon>
        <taxon>Flavobacterium</taxon>
    </lineage>
</organism>
<dbReference type="CDD" id="cd00130">
    <property type="entry name" value="PAS"/>
    <property type="match status" value="3"/>
</dbReference>
<dbReference type="Gene3D" id="3.30.450.20">
    <property type="entry name" value="PAS domain"/>
    <property type="match status" value="5"/>
</dbReference>
<gene>
    <name evidence="8" type="ORF">D0817_00220</name>
</gene>
<dbReference type="EMBL" id="QWDM01000001">
    <property type="protein sequence ID" value="RUT72087.1"/>
    <property type="molecule type" value="Genomic_DNA"/>
</dbReference>
<reference evidence="9" key="1">
    <citation type="journal article" date="2019" name="Syst. Appl. Microbiol.">
        <title>Flavobacterium circumlabens sp. nov. and Flavobacterium cupreum sp. nov., two psychrotrophic species isolated from Antarctic environmental samples.</title>
        <authorList>
            <person name="Kralova S."/>
            <person name="Busse H.-J."/>
            <person name="Svec P."/>
            <person name="Maslanova I."/>
            <person name="Stankova E."/>
            <person name="Bartak M."/>
            <person name="Sedlacek I."/>
        </authorList>
    </citation>
    <scope>NUCLEOTIDE SEQUENCE [LARGE SCALE GENOMIC DNA]</scope>
    <source>
        <strain evidence="9">CCM 8825</strain>
    </source>
</reference>
<proteinExistence type="predicted"/>
<evidence type="ECO:0000256" key="1">
    <source>
        <dbReference type="ARBA" id="ARBA00000085"/>
    </source>
</evidence>
<dbReference type="InterPro" id="IPR000700">
    <property type="entry name" value="PAS-assoc_C"/>
</dbReference>
<feature type="domain" description="PAC" evidence="7">
    <location>
        <begin position="511"/>
        <end position="563"/>
    </location>
</feature>
<feature type="domain" description="PAC" evidence="7">
    <location>
        <begin position="637"/>
        <end position="689"/>
    </location>
</feature>
<dbReference type="GO" id="GO:0004673">
    <property type="term" value="F:protein histidine kinase activity"/>
    <property type="evidence" value="ECO:0007669"/>
    <property type="project" value="UniProtKB-EC"/>
</dbReference>
<dbReference type="InterPro" id="IPR035965">
    <property type="entry name" value="PAS-like_dom_sf"/>
</dbReference>
<evidence type="ECO:0000313" key="9">
    <source>
        <dbReference type="Proteomes" id="UP000288102"/>
    </source>
</evidence>
<dbReference type="PROSITE" id="PS50112">
    <property type="entry name" value="PAS"/>
    <property type="match status" value="1"/>
</dbReference>
<dbReference type="FunFam" id="3.30.450.20:FF:000099">
    <property type="entry name" value="Sensory box sensor histidine kinase"/>
    <property type="match status" value="1"/>
</dbReference>
<evidence type="ECO:0000259" key="6">
    <source>
        <dbReference type="PROSITE" id="PS50112"/>
    </source>
</evidence>
<dbReference type="SMART" id="SM00091">
    <property type="entry name" value="PAS"/>
    <property type="match status" value="4"/>
</dbReference>
<dbReference type="EC" id="2.7.13.3" evidence="2"/>
<keyword evidence="9" id="KW-1185">Reference proteome</keyword>
<dbReference type="PROSITE" id="PS50113">
    <property type="entry name" value="PAC"/>
    <property type="match status" value="3"/>
</dbReference>
<accession>A0A434ACJ1</accession>
<dbReference type="SMART" id="SM00086">
    <property type="entry name" value="PAC"/>
    <property type="match status" value="4"/>
</dbReference>
<dbReference type="Pfam" id="PF08447">
    <property type="entry name" value="PAS_3"/>
    <property type="match status" value="3"/>
</dbReference>
<dbReference type="NCBIfam" id="TIGR00229">
    <property type="entry name" value="sensory_box"/>
    <property type="match status" value="2"/>
</dbReference>